<evidence type="ECO:0000256" key="1">
    <source>
        <dbReference type="SAM" id="MobiDB-lite"/>
    </source>
</evidence>
<sequence>MPSRHADPGIPTLTQRAEPSLYQPSAPHDADAPVLTELADDGAQAQDTDAFPLLTEVADGVDASPDIIQPVAAIPAAPPATPDATVLSARLQAEVEQLMREALAEAIEQIQARMDAELPRIVARVLLDVRPG</sequence>
<evidence type="ECO:0000313" key="2">
    <source>
        <dbReference type="EMBL" id="QKH34291.1"/>
    </source>
</evidence>
<keyword evidence="3" id="KW-1185">Reference proteome</keyword>
<evidence type="ECO:0000313" key="3">
    <source>
        <dbReference type="Proteomes" id="UP000500970"/>
    </source>
</evidence>
<reference evidence="2 3" key="1">
    <citation type="submission" date="2020-05" db="EMBL/GenBank/DDBJ databases">
        <title>FDA dAtabase for Regulatory Grade micrObial Sequences (FDA-ARGOS): Supporting development and validation of Infectious Disease Dx tests.</title>
        <authorList>
            <person name="Sproer C."/>
            <person name="Gronow S."/>
            <person name="Severitt S."/>
            <person name="Schroder I."/>
            <person name="Tallon L."/>
            <person name="Sadzewicz L."/>
            <person name="Zhao X."/>
            <person name="Vavikolanu K."/>
            <person name="Mehta A."/>
            <person name="Aluvathingal J."/>
            <person name="Nadendla S."/>
            <person name="Myers T."/>
            <person name="Yan Y."/>
            <person name="Sichtig H."/>
        </authorList>
    </citation>
    <scope>NUCLEOTIDE SEQUENCE [LARGE SCALE GENOMIC DNA]</scope>
    <source>
        <strain evidence="2 3">FDAARGOS_790</strain>
    </source>
</reference>
<dbReference type="KEGG" id="apes:FOC84_04750"/>
<dbReference type="RefSeq" id="WP_173143403.1">
    <property type="nucleotide sequence ID" value="NZ_CP053985.1"/>
</dbReference>
<name>A0A7D4E1X3_9BURK</name>
<gene>
    <name evidence="2" type="ORF">FOC84_04750</name>
</gene>
<dbReference type="Proteomes" id="UP000500970">
    <property type="component" value="Chromosome"/>
</dbReference>
<dbReference type="AlphaFoldDB" id="A0A7D4E1X3"/>
<feature type="region of interest" description="Disordered" evidence="1">
    <location>
        <begin position="1"/>
        <end position="31"/>
    </location>
</feature>
<accession>A0A7D4E1X3</accession>
<proteinExistence type="predicted"/>
<organism evidence="2 3">
    <name type="scientific">Achromobacter pestifer</name>
    <dbReference type="NCBI Taxonomy" id="1353889"/>
    <lineage>
        <taxon>Bacteria</taxon>
        <taxon>Pseudomonadati</taxon>
        <taxon>Pseudomonadota</taxon>
        <taxon>Betaproteobacteria</taxon>
        <taxon>Burkholderiales</taxon>
        <taxon>Alcaligenaceae</taxon>
        <taxon>Achromobacter</taxon>
    </lineage>
</organism>
<protein>
    <submittedName>
        <fullName evidence="2">Uncharacterized protein</fullName>
    </submittedName>
</protein>
<dbReference type="EMBL" id="CP053985">
    <property type="protein sequence ID" value="QKH34291.1"/>
    <property type="molecule type" value="Genomic_DNA"/>
</dbReference>